<reference evidence="1" key="2">
    <citation type="journal article" date="2023" name="Science">
        <title>Genomic signatures of disease resistance in endangered staghorn corals.</title>
        <authorList>
            <person name="Vollmer S.V."/>
            <person name="Selwyn J.D."/>
            <person name="Despard B.A."/>
            <person name="Roesel C.L."/>
        </authorList>
    </citation>
    <scope>NUCLEOTIDE SEQUENCE</scope>
    <source>
        <strain evidence="1">K2</strain>
    </source>
</reference>
<sequence>MKEAAENSIDDLSHFRCSEKGKRFCRVQTIEEFAGRTDRFSRDNCLGIKYNTKGSLDNKGLDSLISRQATEREDYSILTNPTRSQDSEYVSLNFQMLRRNKLDGGVMYRQRKPNCYYGKKEDESNKLVPRQRVRSTGIRRTLSQDEAGISESPVFFSSIGEWTVIDLNLNMFEKEEAKRVFYLRMKRASYKEEEPEAFGCTIL</sequence>
<keyword evidence="2" id="KW-1185">Reference proteome</keyword>
<dbReference type="AlphaFoldDB" id="A0AAD9R792"/>
<evidence type="ECO:0000313" key="2">
    <source>
        <dbReference type="Proteomes" id="UP001249851"/>
    </source>
</evidence>
<gene>
    <name evidence="1" type="ORF">P5673_000313</name>
</gene>
<name>A0AAD9R792_ACRCE</name>
<evidence type="ECO:0000313" key="1">
    <source>
        <dbReference type="EMBL" id="KAK2574178.1"/>
    </source>
</evidence>
<dbReference type="EMBL" id="JARQWQ010000001">
    <property type="protein sequence ID" value="KAK2574178.1"/>
    <property type="molecule type" value="Genomic_DNA"/>
</dbReference>
<comment type="caution">
    <text evidence="1">The sequence shown here is derived from an EMBL/GenBank/DDBJ whole genome shotgun (WGS) entry which is preliminary data.</text>
</comment>
<reference evidence="1" key="1">
    <citation type="journal article" date="2023" name="G3 (Bethesda)">
        <title>Whole genome assembly and annotation of the endangered Caribbean coral Acropora cervicornis.</title>
        <authorList>
            <person name="Selwyn J.D."/>
            <person name="Vollmer S.V."/>
        </authorList>
    </citation>
    <scope>NUCLEOTIDE SEQUENCE</scope>
    <source>
        <strain evidence="1">K2</strain>
    </source>
</reference>
<protein>
    <submittedName>
        <fullName evidence="1">Uncharacterized protein</fullName>
    </submittedName>
</protein>
<organism evidence="1 2">
    <name type="scientific">Acropora cervicornis</name>
    <name type="common">Staghorn coral</name>
    <dbReference type="NCBI Taxonomy" id="6130"/>
    <lineage>
        <taxon>Eukaryota</taxon>
        <taxon>Metazoa</taxon>
        <taxon>Cnidaria</taxon>
        <taxon>Anthozoa</taxon>
        <taxon>Hexacorallia</taxon>
        <taxon>Scleractinia</taxon>
        <taxon>Astrocoeniina</taxon>
        <taxon>Acroporidae</taxon>
        <taxon>Acropora</taxon>
    </lineage>
</organism>
<accession>A0AAD9R792</accession>
<dbReference type="Proteomes" id="UP001249851">
    <property type="component" value="Unassembled WGS sequence"/>
</dbReference>
<proteinExistence type="predicted"/>